<organism evidence="5 6">
    <name type="scientific">Cellulomonas phragmiteti</name>
    <dbReference type="NCBI Taxonomy" id="478780"/>
    <lineage>
        <taxon>Bacteria</taxon>
        <taxon>Bacillati</taxon>
        <taxon>Actinomycetota</taxon>
        <taxon>Actinomycetes</taxon>
        <taxon>Micrococcales</taxon>
        <taxon>Cellulomonadaceae</taxon>
        <taxon>Cellulomonas</taxon>
    </lineage>
</organism>
<dbReference type="NCBIfam" id="TIGR00045">
    <property type="entry name" value="glycerate kinase"/>
    <property type="match status" value="1"/>
</dbReference>
<dbReference type="Pfam" id="PF02595">
    <property type="entry name" value="Gly_kinase"/>
    <property type="match status" value="1"/>
</dbReference>
<evidence type="ECO:0000256" key="4">
    <source>
        <dbReference type="PIRNR" id="PIRNR006078"/>
    </source>
</evidence>
<dbReference type="GO" id="GO:0016301">
    <property type="term" value="F:kinase activity"/>
    <property type="evidence" value="ECO:0007669"/>
    <property type="project" value="UniProtKB-KW"/>
</dbReference>
<dbReference type="Proteomes" id="UP000614741">
    <property type="component" value="Unassembled WGS sequence"/>
</dbReference>
<dbReference type="PIRSF" id="PIRSF006078">
    <property type="entry name" value="GlxK"/>
    <property type="match status" value="1"/>
</dbReference>
<dbReference type="InterPro" id="IPR036129">
    <property type="entry name" value="Glycerate_kinase_sf"/>
</dbReference>
<dbReference type="InterPro" id="IPR004381">
    <property type="entry name" value="Glycerate_kinase"/>
</dbReference>
<sequence>MRVLLAPDGFGTSLTPAEAADVLRSGWADGAPHDLLDVCPLADGGPGFVATLHATLGGGLEPVTVTSPLGAATPAALLRVGTTVHVESAHALGLDLVPADLRDPTRTTSRGAGELIATALPGADRVVVGLGGSATNDGGAGLLLALADALLPPGSVAPDVAALLGGGGGGLGAVAAEDLRWLPDLRDALRGVDLLAAVDVDVPLLGLQGASAGFAPQKGASPQQAQDLERALGAFAHAATAALGPVRTGPGADLLGAPDARAGRPAALPGAGAAGGVGFALALLGARLLPGARLVADAVDLPTRIGAHDLVVTGEGRTDWQSLHGKVVAEVAARALPLAVPVVVVSGEVLVGRRELSAAGVTAAYAVAEGPDAVREALADPVGTLRARAARVARTWSPARAT</sequence>
<dbReference type="Gene3D" id="3.90.1510.10">
    <property type="entry name" value="Glycerate kinase, domain 2"/>
    <property type="match status" value="1"/>
</dbReference>
<name>A0ABQ4DKZ0_9CELL</name>
<keyword evidence="6" id="KW-1185">Reference proteome</keyword>
<dbReference type="RefSeq" id="WP_239069150.1">
    <property type="nucleotide sequence ID" value="NZ_BONP01000008.1"/>
</dbReference>
<evidence type="ECO:0000256" key="1">
    <source>
        <dbReference type="ARBA" id="ARBA00006284"/>
    </source>
</evidence>
<dbReference type="EMBL" id="BONP01000008">
    <property type="protein sequence ID" value="GIG40014.1"/>
    <property type="molecule type" value="Genomic_DNA"/>
</dbReference>
<keyword evidence="2 4" id="KW-0808">Transferase</keyword>
<evidence type="ECO:0000313" key="5">
    <source>
        <dbReference type="EMBL" id="GIG40014.1"/>
    </source>
</evidence>
<dbReference type="InterPro" id="IPR018193">
    <property type="entry name" value="Glyc_kinase_flavodox-like_fold"/>
</dbReference>
<dbReference type="SUPFAM" id="SSF110738">
    <property type="entry name" value="Glycerate kinase I"/>
    <property type="match status" value="1"/>
</dbReference>
<evidence type="ECO:0000256" key="2">
    <source>
        <dbReference type="ARBA" id="ARBA00022679"/>
    </source>
</evidence>
<reference evidence="5 6" key="1">
    <citation type="submission" date="2021-01" db="EMBL/GenBank/DDBJ databases">
        <title>Whole genome shotgun sequence of Cellulomonas phragmiteti NBRC 110785.</title>
        <authorList>
            <person name="Komaki H."/>
            <person name="Tamura T."/>
        </authorList>
    </citation>
    <scope>NUCLEOTIDE SEQUENCE [LARGE SCALE GENOMIC DNA]</scope>
    <source>
        <strain evidence="5 6">NBRC 110785</strain>
    </source>
</reference>
<accession>A0ABQ4DKZ0</accession>
<dbReference type="PANTHER" id="PTHR21599:SF0">
    <property type="entry name" value="GLYCERATE KINASE"/>
    <property type="match status" value="1"/>
</dbReference>
<comment type="similarity">
    <text evidence="1 4">Belongs to the glycerate kinase type-1 family.</text>
</comment>
<keyword evidence="3 4" id="KW-0418">Kinase</keyword>
<dbReference type="InterPro" id="IPR018197">
    <property type="entry name" value="Glycerate_kinase_RE-like"/>
</dbReference>
<protein>
    <submittedName>
        <fullName evidence="5">Glycerate kinase 1</fullName>
    </submittedName>
</protein>
<comment type="caution">
    <text evidence="5">The sequence shown here is derived from an EMBL/GenBank/DDBJ whole genome shotgun (WGS) entry which is preliminary data.</text>
</comment>
<dbReference type="Gene3D" id="3.40.50.10350">
    <property type="entry name" value="Glycerate kinase, domain 1"/>
    <property type="match status" value="1"/>
</dbReference>
<evidence type="ECO:0000313" key="6">
    <source>
        <dbReference type="Proteomes" id="UP000614741"/>
    </source>
</evidence>
<proteinExistence type="inferred from homology"/>
<evidence type="ECO:0000256" key="3">
    <source>
        <dbReference type="ARBA" id="ARBA00022777"/>
    </source>
</evidence>
<dbReference type="PANTHER" id="PTHR21599">
    <property type="entry name" value="GLYCERATE KINASE"/>
    <property type="match status" value="1"/>
</dbReference>
<gene>
    <name evidence="5" type="primary">glxK</name>
    <name evidence="5" type="ORF">Cph01nite_17760</name>
</gene>